<evidence type="ECO:0000256" key="4">
    <source>
        <dbReference type="ARBA" id="ARBA00023002"/>
    </source>
</evidence>
<protein>
    <recommendedName>
        <fullName evidence="5">Pyridoxamine 5'-phosphate oxidase</fullName>
        <ecNumber evidence="5">1.4.3.5</ecNumber>
    </recommendedName>
</protein>
<evidence type="ECO:0000256" key="3">
    <source>
        <dbReference type="ARBA" id="ARBA00022643"/>
    </source>
</evidence>
<evidence type="ECO:0000256" key="1">
    <source>
        <dbReference type="ARBA" id="ARBA00007301"/>
    </source>
</evidence>
<feature type="binding site" evidence="6">
    <location>
        <begin position="139"/>
        <end position="140"/>
    </location>
    <ligand>
        <name>FMN</name>
        <dbReference type="ChEBI" id="CHEBI:58210"/>
    </ligand>
</feature>
<dbReference type="PANTHER" id="PTHR10851">
    <property type="entry name" value="PYRIDOXINE-5-PHOSPHATE OXIDASE"/>
    <property type="match status" value="1"/>
</dbReference>
<feature type="binding site" evidence="6">
    <location>
        <begin position="60"/>
        <end position="65"/>
    </location>
    <ligand>
        <name>FMN</name>
        <dbReference type="ChEBI" id="CHEBI:58210"/>
    </ligand>
</feature>
<evidence type="ECO:0000313" key="10">
    <source>
        <dbReference type="Proteomes" id="UP000696931"/>
    </source>
</evidence>
<feature type="binding site" evidence="6">
    <location>
        <position position="82"/>
    </location>
    <ligand>
        <name>FMN</name>
        <dbReference type="ChEBI" id="CHEBI:58210"/>
    </ligand>
</feature>
<dbReference type="PANTHER" id="PTHR10851:SF0">
    <property type="entry name" value="PYRIDOXINE-5'-PHOSPHATE OXIDASE"/>
    <property type="match status" value="1"/>
</dbReference>
<comment type="cofactor">
    <cofactor evidence="6">
        <name>FMN</name>
        <dbReference type="ChEBI" id="CHEBI:58210"/>
    </cofactor>
    <text evidence="6">Binds 1 FMN per subunit.</text>
</comment>
<evidence type="ECO:0000256" key="2">
    <source>
        <dbReference type="ARBA" id="ARBA00022630"/>
    </source>
</evidence>
<dbReference type="Pfam" id="PF10590">
    <property type="entry name" value="PNP_phzG_C"/>
    <property type="match status" value="1"/>
</dbReference>
<comment type="caution">
    <text evidence="9">The sequence shown here is derived from an EMBL/GenBank/DDBJ whole genome shotgun (WGS) entry which is preliminary data.</text>
</comment>
<evidence type="ECO:0000313" key="9">
    <source>
        <dbReference type="EMBL" id="MBI5167945.1"/>
    </source>
</evidence>
<dbReference type="GO" id="GO:0010181">
    <property type="term" value="F:FMN binding"/>
    <property type="evidence" value="ECO:0007669"/>
    <property type="project" value="UniProtKB-UniRule"/>
</dbReference>
<dbReference type="GO" id="GO:0004733">
    <property type="term" value="F:pyridoxamine phosphate oxidase activity"/>
    <property type="evidence" value="ECO:0007669"/>
    <property type="project" value="UniProtKB-UniRule"/>
</dbReference>
<comment type="similarity">
    <text evidence="1">Belongs to the pyridoxamine 5'-phosphate oxidase family.</text>
</comment>
<dbReference type="PROSITE" id="PS01064">
    <property type="entry name" value="PYRIDOX_OXIDASE"/>
    <property type="match status" value="1"/>
</dbReference>
<feature type="binding site" evidence="6">
    <location>
        <position position="194"/>
    </location>
    <ligand>
        <name>FMN</name>
        <dbReference type="ChEBI" id="CHEBI:58210"/>
    </ligand>
</feature>
<feature type="domain" description="Pyridoxine 5'-phosphate oxidase dimerisation C-terminal" evidence="8">
    <location>
        <begin position="171"/>
        <end position="211"/>
    </location>
</feature>
<dbReference type="InterPro" id="IPR019740">
    <property type="entry name" value="Pyridox_Oxase_CS"/>
</dbReference>
<keyword evidence="3 6" id="KW-0288">FMN</keyword>
<accession>A0A933SB25</accession>
<feature type="binding site" evidence="6">
    <location>
        <position position="81"/>
    </location>
    <ligand>
        <name>FMN</name>
        <dbReference type="ChEBI" id="CHEBI:58210"/>
    </ligand>
</feature>
<dbReference type="InterPro" id="IPR000659">
    <property type="entry name" value="Pyridox_Oxase"/>
</dbReference>
<dbReference type="AlphaFoldDB" id="A0A933SB25"/>
<dbReference type="Proteomes" id="UP000696931">
    <property type="component" value="Unassembled WGS sequence"/>
</dbReference>
<dbReference type="Gene3D" id="2.30.110.10">
    <property type="entry name" value="Electron Transport, Fmn-binding Protein, Chain A"/>
    <property type="match status" value="1"/>
</dbReference>
<dbReference type="InterPro" id="IPR012349">
    <property type="entry name" value="Split_barrel_FMN-bd"/>
</dbReference>
<dbReference type="Pfam" id="PF01243">
    <property type="entry name" value="PNPOx_N"/>
    <property type="match status" value="1"/>
</dbReference>
<dbReference type="InterPro" id="IPR019576">
    <property type="entry name" value="Pyridoxamine_oxidase_dimer_C"/>
</dbReference>
<dbReference type="InterPro" id="IPR011576">
    <property type="entry name" value="Pyridox_Oxase_N"/>
</dbReference>
<evidence type="ECO:0000259" key="8">
    <source>
        <dbReference type="Pfam" id="PF10590"/>
    </source>
</evidence>
<feature type="binding site" evidence="6">
    <location>
        <position position="184"/>
    </location>
    <ligand>
        <name>FMN</name>
        <dbReference type="ChEBI" id="CHEBI:58210"/>
    </ligand>
</feature>
<dbReference type="HAMAP" id="MF_01629">
    <property type="entry name" value="PdxH"/>
    <property type="match status" value="1"/>
</dbReference>
<dbReference type="NCBIfam" id="NF004231">
    <property type="entry name" value="PRK05679.1"/>
    <property type="match status" value="1"/>
</dbReference>
<dbReference type="EMBL" id="JACRIW010000004">
    <property type="protein sequence ID" value="MBI5167945.1"/>
    <property type="molecule type" value="Genomic_DNA"/>
</dbReference>
<dbReference type="SUPFAM" id="SSF50475">
    <property type="entry name" value="FMN-binding split barrel"/>
    <property type="match status" value="1"/>
</dbReference>
<proteinExistence type="inferred from homology"/>
<keyword evidence="2" id="KW-0285">Flavoprotein</keyword>
<sequence length="211" mass="23939">MKVRPPRTDYRLAQLTEAATPAEPFSLFTRWFSRILKAGGPDPHAFALATADGKGAPGVRMMLLKEWSEAGFVFATNQQSRKGRDIATTGKASMLFYWPLLQRQVRIEGTIAPVSDRASDEYFSERPRDAQLGAWASRQSRVIAGREVLASRLARAAKRFEGMPVERPDYWGGYRLAPRRIEFWQGRSSRLHDRILYTKRGPGWTKARLSP</sequence>
<evidence type="ECO:0000256" key="5">
    <source>
        <dbReference type="NCBIfam" id="TIGR00558"/>
    </source>
</evidence>
<name>A0A933SB25_UNCEI</name>
<dbReference type="NCBIfam" id="TIGR00558">
    <property type="entry name" value="pdxH"/>
    <property type="match status" value="1"/>
</dbReference>
<feature type="binding site" evidence="6">
    <location>
        <position position="104"/>
    </location>
    <ligand>
        <name>FMN</name>
        <dbReference type="ChEBI" id="CHEBI:58210"/>
    </ligand>
</feature>
<evidence type="ECO:0000259" key="7">
    <source>
        <dbReference type="Pfam" id="PF01243"/>
    </source>
</evidence>
<organism evidence="9 10">
    <name type="scientific">Eiseniibacteriota bacterium</name>
    <dbReference type="NCBI Taxonomy" id="2212470"/>
    <lineage>
        <taxon>Bacteria</taxon>
        <taxon>Candidatus Eiseniibacteriota</taxon>
    </lineage>
</organism>
<evidence type="ECO:0000256" key="6">
    <source>
        <dbReference type="PIRSR" id="PIRSR000190-2"/>
    </source>
</evidence>
<keyword evidence="4 9" id="KW-0560">Oxidoreductase</keyword>
<gene>
    <name evidence="9" type="primary">pdxH</name>
    <name evidence="9" type="ORF">HZA61_00510</name>
</gene>
<feature type="domain" description="Pyridoxamine 5'-phosphate oxidase N-terminal" evidence="7">
    <location>
        <begin position="41"/>
        <end position="155"/>
    </location>
</feature>
<dbReference type="EC" id="1.4.3.5" evidence="5"/>
<dbReference type="GO" id="GO:0008615">
    <property type="term" value="P:pyridoxine biosynthetic process"/>
    <property type="evidence" value="ECO:0007669"/>
    <property type="project" value="UniProtKB-UniRule"/>
</dbReference>
<reference evidence="9" key="1">
    <citation type="submission" date="2020-07" db="EMBL/GenBank/DDBJ databases">
        <title>Huge and variable diversity of episymbiotic CPR bacteria and DPANN archaea in groundwater ecosystems.</title>
        <authorList>
            <person name="He C.Y."/>
            <person name="Keren R."/>
            <person name="Whittaker M."/>
            <person name="Farag I.F."/>
            <person name="Doudna J."/>
            <person name="Cate J.H.D."/>
            <person name="Banfield J.F."/>
        </authorList>
    </citation>
    <scope>NUCLEOTIDE SEQUENCE</scope>
    <source>
        <strain evidence="9">NC_groundwater_1813_Pr3_B-0.1um_71_17</strain>
    </source>
</reference>
<dbReference type="PIRSF" id="PIRSF000190">
    <property type="entry name" value="Pyd_amn-ph_oxd"/>
    <property type="match status" value="1"/>
</dbReference>